<sequence length="117" mass="13026">MCTGRPAHDSTGKDAPGVPARIGLLLIRIYQLTLSAFIGRSCRYAPSCSGYTADAITRYGLWAGSWMGFARLQRCRPGGGSGFDPIPEHLPERARWYLPWRYGQWTADHIDPATRLD</sequence>
<comment type="similarity">
    <text evidence="1">Belongs to the UPF0161 family.</text>
</comment>
<keyword evidence="1" id="KW-0472">Membrane</keyword>
<dbReference type="Proteomes" id="UP000435648">
    <property type="component" value="Chromosome"/>
</dbReference>
<dbReference type="InterPro" id="IPR002696">
    <property type="entry name" value="Membr_insert_effic_factor_YidD"/>
</dbReference>
<organism evidence="2 3">
    <name type="scientific">Stappia indica</name>
    <dbReference type="NCBI Taxonomy" id="538381"/>
    <lineage>
        <taxon>Bacteria</taxon>
        <taxon>Pseudomonadati</taxon>
        <taxon>Pseudomonadota</taxon>
        <taxon>Alphaproteobacteria</taxon>
        <taxon>Hyphomicrobiales</taxon>
        <taxon>Stappiaceae</taxon>
        <taxon>Stappia</taxon>
    </lineage>
</organism>
<dbReference type="GO" id="GO:0005886">
    <property type="term" value="C:plasma membrane"/>
    <property type="evidence" value="ECO:0007669"/>
    <property type="project" value="UniProtKB-SubCell"/>
</dbReference>
<proteinExistence type="inferred from homology"/>
<name>A0A857C518_9HYPH</name>
<dbReference type="Pfam" id="PF01809">
    <property type="entry name" value="YidD"/>
    <property type="match status" value="1"/>
</dbReference>
<evidence type="ECO:0000256" key="1">
    <source>
        <dbReference type="HAMAP-Rule" id="MF_00386"/>
    </source>
</evidence>
<protein>
    <recommendedName>
        <fullName evidence="1">Putative membrane protein insertion efficiency factor</fullName>
    </recommendedName>
</protein>
<dbReference type="OrthoDB" id="9801753at2"/>
<dbReference type="PANTHER" id="PTHR33383">
    <property type="entry name" value="MEMBRANE PROTEIN INSERTION EFFICIENCY FACTOR-RELATED"/>
    <property type="match status" value="1"/>
</dbReference>
<dbReference type="AlphaFoldDB" id="A0A857C518"/>
<dbReference type="RefSeq" id="WP_158192968.1">
    <property type="nucleotide sequence ID" value="NZ_CP046908.1"/>
</dbReference>
<reference evidence="2 3" key="1">
    <citation type="submission" date="2019-12" db="EMBL/GenBank/DDBJ databases">
        <title>The genome of Stappia indica PHM037.</title>
        <authorList>
            <person name="Kacar D."/>
            <person name="Galan B."/>
            <person name="Canedo L."/>
            <person name="Rodriguez P."/>
            <person name="de la Calle F."/>
            <person name="Garcia J.L."/>
        </authorList>
    </citation>
    <scope>NUCLEOTIDE SEQUENCE [LARGE SCALE GENOMIC DNA]</scope>
    <source>
        <strain evidence="2 3">PHM037</strain>
    </source>
</reference>
<comment type="subcellular location">
    <subcellularLocation>
        <location evidence="1">Cell membrane</location>
        <topology evidence="1">Peripheral membrane protein</topology>
        <orientation evidence="1">Cytoplasmic side</orientation>
    </subcellularLocation>
</comment>
<dbReference type="NCBIfam" id="TIGR00278">
    <property type="entry name" value="membrane protein insertion efficiency factor YidD"/>
    <property type="match status" value="1"/>
</dbReference>
<evidence type="ECO:0000313" key="3">
    <source>
        <dbReference type="Proteomes" id="UP000435648"/>
    </source>
</evidence>
<comment type="function">
    <text evidence="1">Could be involved in insertion of integral membrane proteins into the membrane.</text>
</comment>
<dbReference type="KEGG" id="siw:GH266_05290"/>
<dbReference type="HAMAP" id="MF_00386">
    <property type="entry name" value="UPF0161_YidD"/>
    <property type="match status" value="1"/>
</dbReference>
<evidence type="ECO:0000313" key="2">
    <source>
        <dbReference type="EMBL" id="QGZ33978.1"/>
    </source>
</evidence>
<gene>
    <name evidence="2" type="primary">yidD</name>
    <name evidence="2" type="ORF">GH266_05290</name>
</gene>
<keyword evidence="1" id="KW-1003">Cell membrane</keyword>
<dbReference type="EMBL" id="CP046908">
    <property type="protein sequence ID" value="QGZ33978.1"/>
    <property type="molecule type" value="Genomic_DNA"/>
</dbReference>
<accession>A0A857C518</accession>
<dbReference type="SMART" id="SM01234">
    <property type="entry name" value="Haemolytic"/>
    <property type="match status" value="1"/>
</dbReference>
<dbReference type="PANTHER" id="PTHR33383:SF1">
    <property type="entry name" value="MEMBRANE PROTEIN INSERTION EFFICIENCY FACTOR-RELATED"/>
    <property type="match status" value="1"/>
</dbReference>